<protein>
    <submittedName>
        <fullName evidence="1">Uncharacterized protein</fullName>
    </submittedName>
</protein>
<organism evidence="1 2">
    <name type="scientific">Hymenobacter algoricola</name>
    <dbReference type="NCBI Taxonomy" id="486267"/>
    <lineage>
        <taxon>Bacteria</taxon>
        <taxon>Pseudomonadati</taxon>
        <taxon>Bacteroidota</taxon>
        <taxon>Cytophagia</taxon>
        <taxon>Cytophagales</taxon>
        <taxon>Hymenobacteraceae</taxon>
        <taxon>Hymenobacter</taxon>
    </lineage>
</organism>
<accession>A0ABP7MXS4</accession>
<evidence type="ECO:0000313" key="2">
    <source>
        <dbReference type="Proteomes" id="UP001499909"/>
    </source>
</evidence>
<dbReference type="RefSeq" id="WP_345112323.1">
    <property type="nucleotide sequence ID" value="NZ_BAABDH010000023.1"/>
</dbReference>
<dbReference type="Proteomes" id="UP001499909">
    <property type="component" value="Unassembled WGS sequence"/>
</dbReference>
<evidence type="ECO:0000313" key="1">
    <source>
        <dbReference type="EMBL" id="GAA3931139.1"/>
    </source>
</evidence>
<keyword evidence="2" id="KW-1185">Reference proteome</keyword>
<sequence>MKSSFHFLILILLLGSACKKEKTELDKLPEATRTGQNTGGCLIDGQAFVATGWGGGLLSNGIPPLDGGFSLDSLYIVELNGQHKGQNATITLFFRSQQTGRYFFNQNTLYFPVGPAQSVRNHATYRVAGATSGNTYGTGMMQTGYVDFSLANVRAGIGAGTFEFTAANTLDPTKIITVTNGRFDRKQ</sequence>
<proteinExistence type="predicted"/>
<dbReference type="PROSITE" id="PS51257">
    <property type="entry name" value="PROKAR_LIPOPROTEIN"/>
    <property type="match status" value="1"/>
</dbReference>
<gene>
    <name evidence="1" type="ORF">GCM10022406_15490</name>
</gene>
<reference evidence="2" key="1">
    <citation type="journal article" date="2019" name="Int. J. Syst. Evol. Microbiol.">
        <title>The Global Catalogue of Microorganisms (GCM) 10K type strain sequencing project: providing services to taxonomists for standard genome sequencing and annotation.</title>
        <authorList>
            <consortium name="The Broad Institute Genomics Platform"/>
            <consortium name="The Broad Institute Genome Sequencing Center for Infectious Disease"/>
            <person name="Wu L."/>
            <person name="Ma J."/>
        </authorList>
    </citation>
    <scope>NUCLEOTIDE SEQUENCE [LARGE SCALE GENOMIC DNA]</scope>
    <source>
        <strain evidence="2">JCM 17214</strain>
    </source>
</reference>
<dbReference type="EMBL" id="BAABDH010000023">
    <property type="protein sequence ID" value="GAA3931139.1"/>
    <property type="molecule type" value="Genomic_DNA"/>
</dbReference>
<comment type="caution">
    <text evidence="1">The sequence shown here is derived from an EMBL/GenBank/DDBJ whole genome shotgun (WGS) entry which is preliminary data.</text>
</comment>
<name>A0ABP7MXS4_9BACT</name>